<dbReference type="RefSeq" id="WP_077588283.1">
    <property type="nucleotide sequence ID" value="NZ_CP019640.1"/>
</dbReference>
<keyword evidence="3" id="KW-1185">Reference proteome</keyword>
<dbReference type="PIRSF" id="PIRSF016184">
    <property type="entry name" value="PhzC_PhzF"/>
    <property type="match status" value="1"/>
</dbReference>
<dbReference type="GO" id="GO:0016853">
    <property type="term" value="F:isomerase activity"/>
    <property type="evidence" value="ECO:0007669"/>
    <property type="project" value="TreeGrafter"/>
</dbReference>
<dbReference type="PANTHER" id="PTHR13774:SF32">
    <property type="entry name" value="ANTISENSE-ENHANCING SEQUENCE 1"/>
    <property type="match status" value="1"/>
</dbReference>
<dbReference type="EMBL" id="CP019640">
    <property type="protein sequence ID" value="AQQ52400.1"/>
    <property type="molecule type" value="Genomic_DNA"/>
</dbReference>
<dbReference type="SUPFAM" id="SSF54506">
    <property type="entry name" value="Diaminopimelate epimerase-like"/>
    <property type="match status" value="1"/>
</dbReference>
<evidence type="ECO:0000313" key="2">
    <source>
        <dbReference type="EMBL" id="AQQ52400.1"/>
    </source>
</evidence>
<dbReference type="NCBIfam" id="TIGR00654">
    <property type="entry name" value="PhzF_family"/>
    <property type="match status" value="1"/>
</dbReference>
<reference evidence="2 3" key="1">
    <citation type="submission" date="2017-02" db="EMBL/GenBank/DDBJ databases">
        <title>The complete genomic sequence of a novel cold adapted crude oil-degrading bacterium Planococcus qaidamina Y42.</title>
        <authorList>
            <person name="Yang R."/>
        </authorList>
    </citation>
    <scope>NUCLEOTIDE SEQUENCE [LARGE SCALE GENOMIC DNA]</scope>
    <source>
        <strain evidence="2 3">Y42</strain>
    </source>
</reference>
<organism evidence="2 3">
    <name type="scientific">Planococcus lenghuensis</name>
    <dbReference type="NCBI Taxonomy" id="2213202"/>
    <lineage>
        <taxon>Bacteria</taxon>
        <taxon>Bacillati</taxon>
        <taxon>Bacillota</taxon>
        <taxon>Bacilli</taxon>
        <taxon>Bacillales</taxon>
        <taxon>Caryophanaceae</taxon>
        <taxon>Planococcus</taxon>
    </lineage>
</organism>
<protein>
    <submittedName>
        <fullName evidence="2">Phenazine biosynthesis protein PhzF</fullName>
    </submittedName>
</protein>
<dbReference type="Proteomes" id="UP000188184">
    <property type="component" value="Chromosome"/>
</dbReference>
<evidence type="ECO:0000313" key="3">
    <source>
        <dbReference type="Proteomes" id="UP000188184"/>
    </source>
</evidence>
<dbReference type="Gene3D" id="3.10.310.10">
    <property type="entry name" value="Diaminopimelate Epimerase, Chain A, domain 1"/>
    <property type="match status" value="2"/>
</dbReference>
<proteinExistence type="predicted"/>
<dbReference type="GO" id="GO:0005737">
    <property type="term" value="C:cytoplasm"/>
    <property type="evidence" value="ECO:0007669"/>
    <property type="project" value="TreeGrafter"/>
</dbReference>
<accession>A0A1Q2KW23</accession>
<feature type="active site" evidence="1">
    <location>
        <position position="47"/>
    </location>
</feature>
<dbReference type="OrthoDB" id="9788221at2"/>
<gene>
    <name evidence="2" type="ORF">B0X71_04240</name>
</gene>
<dbReference type="PANTHER" id="PTHR13774">
    <property type="entry name" value="PHENAZINE BIOSYNTHESIS PROTEIN"/>
    <property type="match status" value="1"/>
</dbReference>
<dbReference type="AlphaFoldDB" id="A0A1Q2KW23"/>
<dbReference type="InterPro" id="IPR003719">
    <property type="entry name" value="Phenazine_PhzF-like"/>
</dbReference>
<sequence length="303" mass="33183">MPILPYTLIDVFTDQPFGGNQLAVFQPEAELPKELMQKIARELNLSETVFLYPAANQENTRKLRIFTPKMELPMAGHPTIGAAFVLADTAPGLPHTGMVSWMFEEQVGVLSVTVHRKDGGTIRTEMKQPVPGFEEPFQDRQLAAHLLSVTEEDLHESRPVQTVSSGVPFLYIPLRSLDAVKRISFRLDVWEQQFSGLDIFAFATETVHSDSSVHSRMFAPAMGIPEDPATGAASGPLGAYLTRHGIIPFNDMGIARIRSEQGIELGRPSFIDITIAKSGNGIKEVTIGGQSVVIGKGEIYIKG</sequence>
<dbReference type="Pfam" id="PF02567">
    <property type="entry name" value="PhzC-PhzF"/>
    <property type="match status" value="1"/>
</dbReference>
<evidence type="ECO:0000256" key="1">
    <source>
        <dbReference type="PIRSR" id="PIRSR016184-1"/>
    </source>
</evidence>
<name>A0A1Q2KW23_9BACL</name>
<dbReference type="KEGG" id="pmar:B0X71_04240"/>